<evidence type="ECO:0000256" key="2">
    <source>
        <dbReference type="ARBA" id="ARBA00010270"/>
    </source>
</evidence>
<organism evidence="9 10">
    <name type="scientific">Rhizobium gallicum bv. gallicum R602sp</name>
    <dbReference type="NCBI Taxonomy" id="1041138"/>
    <lineage>
        <taxon>Bacteria</taxon>
        <taxon>Pseudomonadati</taxon>
        <taxon>Pseudomonadota</taxon>
        <taxon>Alphaproteobacteria</taxon>
        <taxon>Hyphomicrobiales</taxon>
        <taxon>Rhizobiaceae</taxon>
        <taxon>Rhizobium/Agrobacterium group</taxon>
        <taxon>Rhizobium</taxon>
    </lineage>
</organism>
<gene>
    <name evidence="9" type="ORF">RGR602_CH00257</name>
</gene>
<evidence type="ECO:0000256" key="3">
    <source>
        <dbReference type="ARBA" id="ARBA00020552"/>
    </source>
</evidence>
<dbReference type="AlphaFoldDB" id="A0A0B4WVP0"/>
<dbReference type="Pfam" id="PF07886">
    <property type="entry name" value="BA14K"/>
    <property type="match status" value="1"/>
</dbReference>
<dbReference type="KEGG" id="rga:RGR602_CH00257"/>
<keyword evidence="4" id="KW-1003">Cell membrane</keyword>
<feature type="region of interest" description="Disordered" evidence="7">
    <location>
        <begin position="69"/>
        <end position="97"/>
    </location>
</feature>
<dbReference type="GO" id="GO:0016020">
    <property type="term" value="C:membrane"/>
    <property type="evidence" value="ECO:0007669"/>
    <property type="project" value="UniProtKB-SubCell"/>
</dbReference>
<name>A0A0B4WVP0_9HYPH</name>
<dbReference type="EMBL" id="CP006877">
    <property type="protein sequence ID" value="AJD39629.1"/>
    <property type="molecule type" value="Genomic_DNA"/>
</dbReference>
<dbReference type="RefSeq" id="WP_039843592.1">
    <property type="nucleotide sequence ID" value="NZ_CP006877.1"/>
</dbReference>
<dbReference type="GO" id="GO:0030246">
    <property type="term" value="F:carbohydrate binding"/>
    <property type="evidence" value="ECO:0007669"/>
    <property type="project" value="UniProtKB-KW"/>
</dbReference>
<comment type="subcellular location">
    <subcellularLocation>
        <location evidence="1">Membrane</location>
        <topology evidence="1">Single-pass membrane protein</topology>
    </subcellularLocation>
</comment>
<keyword evidence="8" id="KW-0732">Signal</keyword>
<sequence length="139" mass="16120">MSALRTIIFGSVIGFVPLAASAAPPLAPLQQRIPAIINVQSTYCDYRGCFGFGPQQWHRPAYVQPNYRPPEARGPTYYQPRAQPRRQLSYDPPPIRRIRPPAKDMHVEWCRNQYRTYNPRTDRFVTYEGIYKTCNSPFD</sequence>
<proteinExistence type="inferred from homology"/>
<accession>A0A0B4WVP0</accession>
<dbReference type="HOGENOM" id="CLU_1843508_0_0_5"/>
<keyword evidence="5" id="KW-0430">Lectin</keyword>
<protein>
    <recommendedName>
        <fullName evidence="3">Lectin-like protein BA14k</fullName>
    </recommendedName>
</protein>
<comment type="similarity">
    <text evidence="2">Belongs to the BA14k family.</text>
</comment>
<dbReference type="Proteomes" id="UP000031368">
    <property type="component" value="Chromosome"/>
</dbReference>
<evidence type="ECO:0000313" key="9">
    <source>
        <dbReference type="EMBL" id="AJD39629.1"/>
    </source>
</evidence>
<dbReference type="InterPro" id="IPR012413">
    <property type="entry name" value="BA14K"/>
</dbReference>
<evidence type="ECO:0000256" key="6">
    <source>
        <dbReference type="ARBA" id="ARBA00025321"/>
    </source>
</evidence>
<keyword evidence="4" id="KW-0472">Membrane</keyword>
<comment type="function">
    <text evidence="6">Has immunoglobulin-binding and hemagglutination properties, and can bind to mannose. Essential for virulence. May be involved in LPS biosynthesis or polysaccharide transport.</text>
</comment>
<keyword evidence="10" id="KW-1185">Reference proteome</keyword>
<evidence type="ECO:0000256" key="1">
    <source>
        <dbReference type="ARBA" id="ARBA00004167"/>
    </source>
</evidence>
<evidence type="ECO:0000256" key="4">
    <source>
        <dbReference type="ARBA" id="ARBA00022475"/>
    </source>
</evidence>
<evidence type="ECO:0000313" key="10">
    <source>
        <dbReference type="Proteomes" id="UP000031368"/>
    </source>
</evidence>
<evidence type="ECO:0000256" key="7">
    <source>
        <dbReference type="SAM" id="MobiDB-lite"/>
    </source>
</evidence>
<evidence type="ECO:0000256" key="8">
    <source>
        <dbReference type="SAM" id="SignalP"/>
    </source>
</evidence>
<evidence type="ECO:0000256" key="5">
    <source>
        <dbReference type="ARBA" id="ARBA00022734"/>
    </source>
</evidence>
<feature type="signal peptide" evidence="8">
    <location>
        <begin position="1"/>
        <end position="22"/>
    </location>
</feature>
<reference evidence="9 10" key="1">
    <citation type="submission" date="2013-11" db="EMBL/GenBank/DDBJ databases">
        <title>Complete genome sequence of Rhizobium gallicum bv. gallicum R602.</title>
        <authorList>
            <person name="Bustos P."/>
            <person name="Santamaria R.I."/>
            <person name="Lozano L."/>
            <person name="Acosta J.L."/>
            <person name="Ormeno-Orrillo E."/>
            <person name="Rogel M.A."/>
            <person name="Romero D."/>
            <person name="Cevallos M.A."/>
            <person name="Martinez-Romero E."/>
            <person name="Gonzalez V."/>
        </authorList>
    </citation>
    <scope>NUCLEOTIDE SEQUENCE [LARGE SCALE GENOMIC DNA]</scope>
    <source>
        <strain evidence="9 10">R602</strain>
    </source>
</reference>
<feature type="chain" id="PRO_5002098366" description="Lectin-like protein BA14k" evidence="8">
    <location>
        <begin position="23"/>
        <end position="139"/>
    </location>
</feature>